<reference evidence="2" key="1">
    <citation type="submission" date="2017-04" db="EMBL/GenBank/DDBJ databases">
        <title>Population genomics of picophytoplankton unveils novel chromosome hypervariability.</title>
        <authorList>
            <consortium name="DOE Joint Genome Institute"/>
            <person name="Blanc-Mathieu R."/>
            <person name="Krasovec M."/>
            <person name="Hebrard M."/>
            <person name="Yau S."/>
            <person name="Desgranges E."/>
            <person name="Martin J."/>
            <person name="Schackwitz W."/>
            <person name="Kuo A."/>
            <person name="Salin G."/>
            <person name="Donnadieu C."/>
            <person name="Desdevises Y."/>
            <person name="Sanchez-Ferandin S."/>
            <person name="Moreau H."/>
            <person name="Rivals E."/>
            <person name="Grigoriev I.V."/>
            <person name="Grimsley N."/>
            <person name="Eyre-Walker A."/>
            <person name="Piganeau G."/>
        </authorList>
    </citation>
    <scope>NUCLEOTIDE SEQUENCE [LARGE SCALE GENOMIC DNA]</scope>
    <source>
        <strain evidence="2">RCC 1115</strain>
    </source>
</reference>
<evidence type="ECO:0000313" key="2">
    <source>
        <dbReference type="EMBL" id="OUS45729.1"/>
    </source>
</evidence>
<gene>
    <name evidence="2" type="ORF">BE221DRAFT_206265</name>
</gene>
<feature type="compositionally biased region" description="Basic residues" evidence="1">
    <location>
        <begin position="43"/>
        <end position="62"/>
    </location>
</feature>
<feature type="region of interest" description="Disordered" evidence="1">
    <location>
        <begin position="15"/>
        <end position="63"/>
    </location>
</feature>
<name>A0A1Y5I845_OSTTA</name>
<accession>A0A1Y5I845</accession>
<organism evidence="2">
    <name type="scientific">Ostreococcus tauri</name>
    <name type="common">Marine green alga</name>
    <dbReference type="NCBI Taxonomy" id="70448"/>
    <lineage>
        <taxon>Eukaryota</taxon>
        <taxon>Viridiplantae</taxon>
        <taxon>Chlorophyta</taxon>
        <taxon>Mamiellophyceae</taxon>
        <taxon>Mamiellales</taxon>
        <taxon>Bathycoccaceae</taxon>
        <taxon>Ostreococcus</taxon>
    </lineage>
</organism>
<dbReference type="EMBL" id="KZ155786">
    <property type="protein sequence ID" value="OUS45729.1"/>
    <property type="molecule type" value="Genomic_DNA"/>
</dbReference>
<dbReference type="Proteomes" id="UP000195557">
    <property type="component" value="Unassembled WGS sequence"/>
</dbReference>
<dbReference type="AlphaFoldDB" id="A0A1Y5I845"/>
<proteinExistence type="predicted"/>
<evidence type="ECO:0000256" key="1">
    <source>
        <dbReference type="SAM" id="MobiDB-lite"/>
    </source>
</evidence>
<protein>
    <submittedName>
        <fullName evidence="2">Uncharacterized protein</fullName>
    </submittedName>
</protein>
<sequence>MQVLKYHLRIVNAQNSTSSTARVQKHPETGRKGQTLTVSLSHPLHHGRRGVASRRPTPRHNARATCDTSFYGIADHPTRVWRVVE</sequence>